<feature type="signal peptide" evidence="1">
    <location>
        <begin position="1"/>
        <end position="34"/>
    </location>
</feature>
<evidence type="ECO:0000259" key="2">
    <source>
        <dbReference type="PROSITE" id="PS01186"/>
    </source>
</evidence>
<protein>
    <submittedName>
        <fullName evidence="3">CSON012020 protein</fullName>
    </submittedName>
</protein>
<feature type="domain" description="EGF-like" evidence="2">
    <location>
        <begin position="148"/>
        <end position="162"/>
    </location>
</feature>
<feature type="chain" id="PRO_5016317427" evidence="1">
    <location>
        <begin position="35"/>
        <end position="441"/>
    </location>
</feature>
<proteinExistence type="predicted"/>
<dbReference type="PANTHER" id="PTHR22963">
    <property type="entry name" value="ENDOGLIN-RELATED"/>
    <property type="match status" value="1"/>
</dbReference>
<dbReference type="PANTHER" id="PTHR22963:SF38">
    <property type="entry name" value="LP13770P"/>
    <property type="match status" value="1"/>
</dbReference>
<dbReference type="EMBL" id="UFQT01000054">
    <property type="protein sequence ID" value="SSX19057.1"/>
    <property type="molecule type" value="Genomic_DNA"/>
</dbReference>
<name>A0A336LRL7_CULSO</name>
<dbReference type="AlphaFoldDB" id="A0A336LRL7"/>
<keyword evidence="1" id="KW-0732">Signal</keyword>
<evidence type="ECO:0000256" key="1">
    <source>
        <dbReference type="SAM" id="SignalP"/>
    </source>
</evidence>
<dbReference type="OMA" id="TADSECK"/>
<dbReference type="SMART" id="SM00181">
    <property type="entry name" value="EGF"/>
    <property type="match status" value="6"/>
</dbReference>
<reference evidence="3" key="1">
    <citation type="submission" date="2018-07" db="EMBL/GenBank/DDBJ databases">
        <authorList>
            <person name="Quirk P.G."/>
            <person name="Krulwich T.A."/>
        </authorList>
    </citation>
    <scope>NUCLEOTIDE SEQUENCE</scope>
</reference>
<organism evidence="3">
    <name type="scientific">Culicoides sonorensis</name>
    <name type="common">Biting midge</name>
    <dbReference type="NCBI Taxonomy" id="179676"/>
    <lineage>
        <taxon>Eukaryota</taxon>
        <taxon>Metazoa</taxon>
        <taxon>Ecdysozoa</taxon>
        <taxon>Arthropoda</taxon>
        <taxon>Hexapoda</taxon>
        <taxon>Insecta</taxon>
        <taxon>Pterygota</taxon>
        <taxon>Neoptera</taxon>
        <taxon>Endopterygota</taxon>
        <taxon>Diptera</taxon>
        <taxon>Nematocera</taxon>
        <taxon>Chironomoidea</taxon>
        <taxon>Ceratopogonidae</taxon>
        <taxon>Ceratopogoninae</taxon>
        <taxon>Culicoides</taxon>
        <taxon>Monoculicoides</taxon>
    </lineage>
</organism>
<accession>A0A336LRL7</accession>
<evidence type="ECO:0000313" key="3">
    <source>
        <dbReference type="EMBL" id="SSX19057.1"/>
    </source>
</evidence>
<sequence length="441" mass="49006">MKVSIRLSRCCIKKNNGFMLILILILTIINKTLASIYANASCAQVFCGVNSVCVPRGLSSCECLCPYQFQHQPNFGCFPPQCRSELILNNYKIMSHKMMSFKFLFYFKANDDCRRDQSCNNGKCISLCTGACGINARCEVTPQRTVTCQCYFGYIGDPSIYCHPIPPSDLCRSRCGSNTDCRIFNGIPYCYCKPGFVQKNPNGDCVHECEVDTHCPDYHFCSNYRCHPVCKICDRAGADCIGYDGLHYAQCQCPKSYRGDPYKRCEPECYSDEECPFSKPFCQNGRCFDPCTNSCGYKALCYVHDHKVACVCPPGTEGNPMFRCDPKQKRDPCNPSPCGENAFCEVGTTCKGVCAICTCPKGFKGDPNRKCVIGDCNNDSECFYNQACVDYRCVDLCKPPSICGLNANCTTRAHKTVCSCPEGFSGDPAQECLSLSVIPLF</sequence>
<dbReference type="PROSITE" id="PS01186">
    <property type="entry name" value="EGF_2"/>
    <property type="match status" value="1"/>
</dbReference>
<dbReference type="VEuPathDB" id="VectorBase:CSON012020"/>
<gene>
    <name evidence="3" type="primary">CSON012020</name>
</gene>
<dbReference type="InterPro" id="IPR000742">
    <property type="entry name" value="EGF"/>
</dbReference>